<keyword evidence="2" id="KW-0966">Cell projection</keyword>
<keyword evidence="2" id="KW-0969">Cilium</keyword>
<dbReference type="STRING" id="545694.TREPR_3481"/>
<dbReference type="EMBL" id="CP001843">
    <property type="protein sequence ID" value="AEF85642.1"/>
    <property type="molecule type" value="Genomic_DNA"/>
</dbReference>
<dbReference type="RefSeq" id="WP_015706812.1">
    <property type="nucleotide sequence ID" value="NC_015578.1"/>
</dbReference>
<evidence type="ECO:0000313" key="2">
    <source>
        <dbReference type="EMBL" id="AEF85642.1"/>
    </source>
</evidence>
<evidence type="ECO:0000313" key="3">
    <source>
        <dbReference type="Proteomes" id="UP000009223"/>
    </source>
</evidence>
<reference evidence="2 3" key="2">
    <citation type="journal article" date="2011" name="ISME J.">
        <title>RNA-seq reveals cooperative metabolic interactions between two termite-gut spirochete species in co-culture.</title>
        <authorList>
            <person name="Rosenthal A.Z."/>
            <person name="Matson E.G."/>
            <person name="Eldar A."/>
            <person name="Leadbetter J.R."/>
        </authorList>
    </citation>
    <scope>NUCLEOTIDE SEQUENCE [LARGE SCALE GENOMIC DNA]</scope>
    <source>
        <strain evidence="3">ATCC BAA-887 / DSM 12427 / ZAS-2</strain>
    </source>
</reference>
<name>F5YIZ1_TREPZ</name>
<keyword evidence="3" id="KW-1185">Reference proteome</keyword>
<evidence type="ECO:0000259" key="1">
    <source>
        <dbReference type="Pfam" id="PF10135"/>
    </source>
</evidence>
<proteinExistence type="predicted"/>
<dbReference type="InterPro" id="IPR019301">
    <property type="entry name" value="Flagellar_prot_FlgJ_N"/>
</dbReference>
<keyword evidence="2" id="KW-0282">Flagellum</keyword>
<gene>
    <name evidence="2" type="ordered locus">TREPR_3481</name>
</gene>
<feature type="domain" description="Flagellar protein FlgJ N-terminal" evidence="1">
    <location>
        <begin position="112"/>
        <end position="156"/>
    </location>
</feature>
<dbReference type="AlphaFoldDB" id="F5YIZ1"/>
<organism evidence="2 3">
    <name type="scientific">Treponema primitia (strain ATCC BAA-887 / DSM 12427 / ZAS-2)</name>
    <dbReference type="NCBI Taxonomy" id="545694"/>
    <lineage>
        <taxon>Bacteria</taxon>
        <taxon>Pseudomonadati</taxon>
        <taxon>Spirochaetota</taxon>
        <taxon>Spirochaetia</taxon>
        <taxon>Spirochaetales</taxon>
        <taxon>Treponemataceae</taxon>
        <taxon>Treponema</taxon>
    </lineage>
</organism>
<dbReference type="Proteomes" id="UP000009223">
    <property type="component" value="Chromosome"/>
</dbReference>
<protein>
    <submittedName>
        <fullName evidence="2">Putative flagellar protein</fullName>
    </submittedName>
</protein>
<reference evidence="3" key="1">
    <citation type="submission" date="2009-12" db="EMBL/GenBank/DDBJ databases">
        <title>Complete sequence of Treponema primitia strain ZAS-2.</title>
        <authorList>
            <person name="Tetu S.G."/>
            <person name="Matson E."/>
            <person name="Ren Q."/>
            <person name="Seshadri R."/>
            <person name="Elbourne L."/>
            <person name="Hassan K.A."/>
            <person name="Durkin A."/>
            <person name="Radune D."/>
            <person name="Mohamoud Y."/>
            <person name="Shay R."/>
            <person name="Jin S."/>
            <person name="Zhang X."/>
            <person name="Lucey K."/>
            <person name="Ballor N.R."/>
            <person name="Ottesen E."/>
            <person name="Rosenthal R."/>
            <person name="Allen A."/>
            <person name="Leadbetter J.R."/>
            <person name="Paulsen I.T."/>
        </authorList>
    </citation>
    <scope>NUCLEOTIDE SEQUENCE [LARGE SCALE GENOMIC DNA]</scope>
    <source>
        <strain evidence="3">ATCC BAA-887 / DSM 12427 / ZAS-2</strain>
    </source>
</reference>
<dbReference type="eggNOG" id="COG3951">
    <property type="taxonomic scope" value="Bacteria"/>
</dbReference>
<dbReference type="HOGENOM" id="CLU_118623_0_0_12"/>
<accession>F5YIZ1</accession>
<dbReference type="KEGG" id="tpi:TREPR_3481"/>
<dbReference type="Pfam" id="PF10135">
    <property type="entry name" value="Rod-binding"/>
    <property type="match status" value="1"/>
</dbReference>
<dbReference type="OrthoDB" id="9796740at2"/>
<sequence>MDISALGSYYLNESRFEVKAPTATATPAAGTESGNNAFAALLEQAKMDEILSSVPTVDNATMGDEAAGDRAASETRTIPFSTRKPVIDREDKLYEQCLSLETFLVKTLITGMRGTVQKSGLMDDSFAGNMYEDMLYDKYAETYTKNAKFGLADMAYLELTGQRGKVITRN</sequence>